<proteinExistence type="predicted"/>
<accession>A0A6D2KEX2</accession>
<dbReference type="EMBL" id="CACVBM020001351">
    <property type="protein sequence ID" value="CAA7046659.1"/>
    <property type="molecule type" value="Genomic_DNA"/>
</dbReference>
<name>A0A6D2KEX2_9BRAS</name>
<evidence type="ECO:0000313" key="2">
    <source>
        <dbReference type="EMBL" id="CAA7046659.1"/>
    </source>
</evidence>
<dbReference type="AlphaFoldDB" id="A0A6D2KEX2"/>
<feature type="region of interest" description="Disordered" evidence="1">
    <location>
        <begin position="23"/>
        <end position="52"/>
    </location>
</feature>
<dbReference type="Proteomes" id="UP000467841">
    <property type="component" value="Unassembled WGS sequence"/>
</dbReference>
<evidence type="ECO:0000256" key="1">
    <source>
        <dbReference type="SAM" id="MobiDB-lite"/>
    </source>
</evidence>
<evidence type="ECO:0000313" key="3">
    <source>
        <dbReference type="Proteomes" id="UP000467841"/>
    </source>
</evidence>
<gene>
    <name evidence="2" type="ORF">MERR_LOCUS33894</name>
</gene>
<organism evidence="2 3">
    <name type="scientific">Microthlaspi erraticum</name>
    <dbReference type="NCBI Taxonomy" id="1685480"/>
    <lineage>
        <taxon>Eukaryota</taxon>
        <taxon>Viridiplantae</taxon>
        <taxon>Streptophyta</taxon>
        <taxon>Embryophyta</taxon>
        <taxon>Tracheophyta</taxon>
        <taxon>Spermatophyta</taxon>
        <taxon>Magnoliopsida</taxon>
        <taxon>eudicotyledons</taxon>
        <taxon>Gunneridae</taxon>
        <taxon>Pentapetalae</taxon>
        <taxon>rosids</taxon>
        <taxon>malvids</taxon>
        <taxon>Brassicales</taxon>
        <taxon>Brassicaceae</taxon>
        <taxon>Coluteocarpeae</taxon>
        <taxon>Microthlaspi</taxon>
    </lineage>
</organism>
<sequence>MMRDDSATCGTLPVWEEEFLTSRDDVSRRSEAHGPNLDAKDDGMLPKPEPDDYNPHAFEMRWYGVCPLMETGTLVEGRLGLPKFILLGAFRAKVWSLE</sequence>
<keyword evidence="3" id="KW-1185">Reference proteome</keyword>
<comment type="caution">
    <text evidence="2">The sequence shown here is derived from an EMBL/GenBank/DDBJ whole genome shotgun (WGS) entry which is preliminary data.</text>
</comment>
<reference evidence="2" key="1">
    <citation type="submission" date="2020-01" db="EMBL/GenBank/DDBJ databases">
        <authorList>
            <person name="Mishra B."/>
        </authorList>
    </citation>
    <scope>NUCLEOTIDE SEQUENCE [LARGE SCALE GENOMIC DNA]</scope>
</reference>
<protein>
    <submittedName>
        <fullName evidence="2">Uncharacterized protein</fullName>
    </submittedName>
</protein>